<keyword evidence="1" id="KW-0472">Membrane</keyword>
<keyword evidence="1" id="KW-1133">Transmembrane helix</keyword>
<dbReference type="EMBL" id="MHLA01000021">
    <property type="protein sequence ID" value="OGY99102.1"/>
    <property type="molecule type" value="Genomic_DNA"/>
</dbReference>
<protein>
    <recommendedName>
        <fullName evidence="4">SHS2 domain-containing protein</fullName>
    </recommendedName>
</protein>
<dbReference type="AlphaFoldDB" id="A0A1G2CCI5"/>
<evidence type="ECO:0000313" key="3">
    <source>
        <dbReference type="Proteomes" id="UP000178880"/>
    </source>
</evidence>
<dbReference type="PANTHER" id="PTHR32432">
    <property type="entry name" value="CELL DIVISION PROTEIN FTSA-RELATED"/>
    <property type="match status" value="1"/>
</dbReference>
<dbReference type="Proteomes" id="UP000178880">
    <property type="component" value="Unassembled WGS sequence"/>
</dbReference>
<organism evidence="2 3">
    <name type="scientific">Candidatus Liptonbacteria bacterium RIFCSPLOWO2_01_FULL_52_25</name>
    <dbReference type="NCBI Taxonomy" id="1798650"/>
    <lineage>
        <taxon>Bacteria</taxon>
        <taxon>Candidatus Liptoniibacteriota</taxon>
    </lineage>
</organism>
<evidence type="ECO:0000313" key="2">
    <source>
        <dbReference type="EMBL" id="OGY99102.1"/>
    </source>
</evidence>
<dbReference type="Gene3D" id="3.30.1490.300">
    <property type="match status" value="1"/>
</dbReference>
<name>A0A1G2CCI5_9BACT</name>
<dbReference type="STRING" id="1798650.A2945_05285"/>
<gene>
    <name evidence="2" type="ORF">A2945_05285</name>
</gene>
<dbReference type="InterPro" id="IPR043129">
    <property type="entry name" value="ATPase_NBD"/>
</dbReference>
<keyword evidence="1" id="KW-0812">Transmembrane</keyword>
<feature type="transmembrane region" description="Helical" evidence="1">
    <location>
        <begin position="311"/>
        <end position="333"/>
    </location>
</feature>
<dbReference type="PANTHER" id="PTHR32432:SF3">
    <property type="entry name" value="ETHANOLAMINE UTILIZATION PROTEIN EUTJ"/>
    <property type="match status" value="1"/>
</dbReference>
<evidence type="ECO:0000256" key="1">
    <source>
        <dbReference type="SAM" id="Phobius"/>
    </source>
</evidence>
<dbReference type="InterPro" id="IPR005883">
    <property type="entry name" value="PilM"/>
</dbReference>
<reference evidence="2 3" key="1">
    <citation type="journal article" date="2016" name="Nat. Commun.">
        <title>Thousands of microbial genomes shed light on interconnected biogeochemical processes in an aquifer system.</title>
        <authorList>
            <person name="Anantharaman K."/>
            <person name="Brown C.T."/>
            <person name="Hug L.A."/>
            <person name="Sharon I."/>
            <person name="Castelle C.J."/>
            <person name="Probst A.J."/>
            <person name="Thomas B.C."/>
            <person name="Singh A."/>
            <person name="Wilkins M.J."/>
            <person name="Karaoz U."/>
            <person name="Brodie E.L."/>
            <person name="Williams K.H."/>
            <person name="Hubbard S.S."/>
            <person name="Banfield J.F."/>
        </authorList>
    </citation>
    <scope>NUCLEOTIDE SEQUENCE [LARGE SCALE GENOMIC DNA]</scope>
</reference>
<proteinExistence type="predicted"/>
<dbReference type="Pfam" id="PF11104">
    <property type="entry name" value="PilM_2"/>
    <property type="match status" value="1"/>
</dbReference>
<dbReference type="SUPFAM" id="SSF53067">
    <property type="entry name" value="Actin-like ATPase domain"/>
    <property type="match status" value="1"/>
</dbReference>
<sequence length="472" mass="51930">MKLDLARIFTREESVAGLEIRDDALRLFLLGADKKTLATKVAFFVEEPLGPGIIVDGTIKNPSAFGTALQNVVKKSPSRVRYVVASIPADRIYSKIFSFPKTIQGQKLEDSIKLTIGFQLPFKPDDAYLDWEKIESKDRSEIFLAAAPKPVINAYIETLNAAGLNPIAIEFHPLSFLRAAQFPVRGPVFIESTAATSSSFYVVENGALRFSRTVPAFFASGEQLNKEKRKVIDFYEAERGKIEVSFSDRDLEPVSTYNETRLKDTKGTWVVALGAALRGISPRSHDTSVSLMPVGTEDAYEYHKAIIFSQFASNLTIGISVFFSTVFALAWILTNSFQATTSRQLENLNSLPVPTDAIELETKAREINGLVQTFVEAQNNIPRLSVALKEIRSLAGTGIMVTGLNIPSVRGSLSISGIAKNRDDLDTFKRTFSGSSFLAEVRFSGTDLAQLINIPFSVSFKIANPDALYAQN</sequence>
<comment type="caution">
    <text evidence="2">The sequence shown here is derived from an EMBL/GenBank/DDBJ whole genome shotgun (WGS) entry which is preliminary data.</text>
</comment>
<evidence type="ECO:0008006" key="4">
    <source>
        <dbReference type="Google" id="ProtNLM"/>
    </source>
</evidence>
<dbReference type="InterPro" id="IPR050696">
    <property type="entry name" value="FtsA/MreB"/>
</dbReference>
<accession>A0A1G2CCI5</accession>
<dbReference type="Gene3D" id="3.30.420.40">
    <property type="match status" value="2"/>
</dbReference>